<accession>A0A819TTJ8</accession>
<evidence type="ECO:0000313" key="5">
    <source>
        <dbReference type="Proteomes" id="UP000663874"/>
    </source>
</evidence>
<dbReference type="AlphaFoldDB" id="A0A819TTJ8"/>
<sequence>MENLVVKCLNKREKCFEINRCPIWLLSILPSRIKSIEINICNDNEEKSKDLIDISPYKLISSIPLLNEYREYYKSKSNIEYPNEISFEYDSISNYSQLIYSPSNQQFNYLFKKLKQFKKDKNIKLLNEKNSICRKENCFNHRIPLTYFCKIHLLEYDYKQILFVKCSHCQQISIKQDKNSILHHCYYQI</sequence>
<reference evidence="3" key="1">
    <citation type="submission" date="2021-02" db="EMBL/GenBank/DDBJ databases">
        <authorList>
            <person name="Nowell W R."/>
        </authorList>
    </citation>
    <scope>NUCLEOTIDE SEQUENCE</scope>
</reference>
<organism evidence="3 5">
    <name type="scientific">Rotaria sordida</name>
    <dbReference type="NCBI Taxonomy" id="392033"/>
    <lineage>
        <taxon>Eukaryota</taxon>
        <taxon>Metazoa</taxon>
        <taxon>Spiralia</taxon>
        <taxon>Gnathifera</taxon>
        <taxon>Rotifera</taxon>
        <taxon>Eurotatoria</taxon>
        <taxon>Bdelloidea</taxon>
        <taxon>Philodinida</taxon>
        <taxon>Philodinidae</taxon>
        <taxon>Rotaria</taxon>
    </lineage>
</organism>
<gene>
    <name evidence="3" type="ORF">FNK824_LOCUS30212</name>
    <name evidence="4" type="ORF">OTI717_LOCUS33366</name>
    <name evidence="1" type="ORF">RFH988_LOCUS17340</name>
    <name evidence="2" type="ORF">SEV965_LOCUS19874</name>
</gene>
<evidence type="ECO:0000313" key="2">
    <source>
        <dbReference type="EMBL" id="CAF1177685.1"/>
    </source>
</evidence>
<protein>
    <submittedName>
        <fullName evidence="3">Uncharacterized protein</fullName>
    </submittedName>
</protein>
<proteinExistence type="predicted"/>
<name>A0A819TTJ8_9BILA</name>
<dbReference type="EMBL" id="CAJOAX010010964">
    <property type="protein sequence ID" value="CAF4084484.1"/>
    <property type="molecule type" value="Genomic_DNA"/>
</dbReference>
<dbReference type="EMBL" id="CAJNOO010000923">
    <property type="protein sequence ID" value="CAF1062651.1"/>
    <property type="molecule type" value="Genomic_DNA"/>
</dbReference>
<dbReference type="Proteomes" id="UP000663889">
    <property type="component" value="Unassembled WGS sequence"/>
</dbReference>
<dbReference type="OrthoDB" id="10019144at2759"/>
<dbReference type="Proteomes" id="UP000663882">
    <property type="component" value="Unassembled WGS sequence"/>
</dbReference>
<comment type="caution">
    <text evidence="3">The sequence shown here is derived from an EMBL/GenBank/DDBJ whole genome shotgun (WGS) entry which is preliminary data.</text>
</comment>
<dbReference type="Proteomes" id="UP000663823">
    <property type="component" value="Unassembled WGS sequence"/>
</dbReference>
<dbReference type="EMBL" id="CAJNOU010001259">
    <property type="protein sequence ID" value="CAF1177685.1"/>
    <property type="molecule type" value="Genomic_DNA"/>
</dbReference>
<dbReference type="EMBL" id="CAJOBE010009139">
    <property type="protein sequence ID" value="CAF4078262.1"/>
    <property type="molecule type" value="Genomic_DNA"/>
</dbReference>
<evidence type="ECO:0000313" key="3">
    <source>
        <dbReference type="EMBL" id="CAF4078262.1"/>
    </source>
</evidence>
<evidence type="ECO:0000313" key="1">
    <source>
        <dbReference type="EMBL" id="CAF1062651.1"/>
    </source>
</evidence>
<dbReference type="Proteomes" id="UP000663874">
    <property type="component" value="Unassembled WGS sequence"/>
</dbReference>
<evidence type="ECO:0000313" key="4">
    <source>
        <dbReference type="EMBL" id="CAF4084484.1"/>
    </source>
</evidence>